<dbReference type="OrthoDB" id="9808041at2"/>
<evidence type="ECO:0000256" key="6">
    <source>
        <dbReference type="ARBA" id="ARBA00022741"/>
    </source>
</evidence>
<comment type="function">
    <text evidence="10">Catalyzes the transfer of pyrophosphate from adenosine triphosphate (ATP) to 6-hydroxymethyl-7,8-dihydropterin, an enzymatic step in folate biosynthesis pathway.</text>
</comment>
<dbReference type="NCBIfam" id="TIGR01498">
    <property type="entry name" value="folK"/>
    <property type="match status" value="1"/>
</dbReference>
<evidence type="ECO:0000259" key="13">
    <source>
        <dbReference type="Pfam" id="PF01288"/>
    </source>
</evidence>
<evidence type="ECO:0000313" key="14">
    <source>
        <dbReference type="EMBL" id="AGA79023.1"/>
    </source>
</evidence>
<dbReference type="PANTHER" id="PTHR43071">
    <property type="entry name" value="2-AMINO-4-HYDROXY-6-HYDROXYMETHYLDIHYDROPTERIDINE PYROPHOSPHOKINASE"/>
    <property type="match status" value="1"/>
</dbReference>
<dbReference type="GO" id="GO:0016301">
    <property type="term" value="F:kinase activity"/>
    <property type="evidence" value="ECO:0007669"/>
    <property type="project" value="UniProtKB-KW"/>
</dbReference>
<evidence type="ECO:0000256" key="5">
    <source>
        <dbReference type="ARBA" id="ARBA00022679"/>
    </source>
</evidence>
<dbReference type="AlphaFoldDB" id="L0G162"/>
<keyword evidence="5" id="KW-0808">Transferase</keyword>
<comment type="pathway">
    <text evidence="1">Cofactor biosynthesis; tetrahydrofolate biosynthesis; 2-amino-4-hydroxy-6-hydroxymethyl-7,8-dihydropteridine diphosphate from 7,8-dihydroneopterin triphosphate: step 4/4.</text>
</comment>
<dbReference type="UniPathway" id="UPA00077">
    <property type="reaction ID" value="UER00155"/>
</dbReference>
<dbReference type="HOGENOM" id="CLU_097916_1_2_10"/>
<dbReference type="RefSeq" id="WP_015266575.1">
    <property type="nucleotide sequence ID" value="NC_019904.1"/>
</dbReference>
<organism evidence="14 15">
    <name type="scientific">Echinicola vietnamensis (strain DSM 17526 / LMG 23754 / KMM 6221)</name>
    <dbReference type="NCBI Taxonomy" id="926556"/>
    <lineage>
        <taxon>Bacteria</taxon>
        <taxon>Pseudomonadati</taxon>
        <taxon>Bacteroidota</taxon>
        <taxon>Cytophagia</taxon>
        <taxon>Cytophagales</taxon>
        <taxon>Cyclobacteriaceae</taxon>
        <taxon>Echinicola</taxon>
    </lineage>
</organism>
<name>L0G162_ECHVK</name>
<dbReference type="GO" id="GO:0005524">
    <property type="term" value="F:ATP binding"/>
    <property type="evidence" value="ECO:0007669"/>
    <property type="project" value="UniProtKB-KW"/>
</dbReference>
<dbReference type="KEGG" id="evi:Echvi_2784"/>
<evidence type="ECO:0000256" key="10">
    <source>
        <dbReference type="ARBA" id="ARBA00029409"/>
    </source>
</evidence>
<gene>
    <name evidence="14" type="ordered locus">Echvi_2784</name>
</gene>
<evidence type="ECO:0000256" key="4">
    <source>
        <dbReference type="ARBA" id="ARBA00016218"/>
    </source>
</evidence>
<evidence type="ECO:0000256" key="9">
    <source>
        <dbReference type="ARBA" id="ARBA00022909"/>
    </source>
</evidence>
<reference evidence="15" key="1">
    <citation type="submission" date="2012-02" db="EMBL/GenBank/DDBJ databases">
        <title>The complete genome of Echinicola vietnamensis DSM 17526.</title>
        <authorList>
            <person name="Lucas S."/>
            <person name="Copeland A."/>
            <person name="Lapidus A."/>
            <person name="Glavina del Rio T."/>
            <person name="Dalin E."/>
            <person name="Tice H."/>
            <person name="Bruce D."/>
            <person name="Goodwin L."/>
            <person name="Pitluck S."/>
            <person name="Peters L."/>
            <person name="Ovchinnikova G."/>
            <person name="Teshima H."/>
            <person name="Kyrpides N."/>
            <person name="Mavromatis K."/>
            <person name="Ivanova N."/>
            <person name="Brettin T."/>
            <person name="Detter J.C."/>
            <person name="Han C."/>
            <person name="Larimer F."/>
            <person name="Land M."/>
            <person name="Hauser L."/>
            <person name="Markowitz V."/>
            <person name="Cheng J.-F."/>
            <person name="Hugenholtz P."/>
            <person name="Woyke T."/>
            <person name="Wu D."/>
            <person name="Brambilla E."/>
            <person name="Klenk H.-P."/>
            <person name="Eisen J.A."/>
        </authorList>
    </citation>
    <scope>NUCLEOTIDE SEQUENCE [LARGE SCALE GENOMIC DNA]</scope>
    <source>
        <strain evidence="15">DSM 17526 / LMG 23754 / KMM 6221</strain>
    </source>
</reference>
<dbReference type="InterPro" id="IPR035907">
    <property type="entry name" value="Hppk_sf"/>
</dbReference>
<dbReference type="PANTHER" id="PTHR43071:SF1">
    <property type="entry name" value="2-AMINO-4-HYDROXY-6-HYDROXYMETHYLDIHYDROPTERIDINE PYROPHOSPHOKINASE"/>
    <property type="match status" value="1"/>
</dbReference>
<dbReference type="SUPFAM" id="SSF55083">
    <property type="entry name" value="6-hydroxymethyl-7,8-dihydropterin pyrophosphokinase, HPPK"/>
    <property type="match status" value="1"/>
</dbReference>
<protein>
    <recommendedName>
        <fullName evidence="4">2-amino-4-hydroxy-6-hydroxymethyldihydropteridine pyrophosphokinase</fullName>
        <ecNumber evidence="3">2.7.6.3</ecNumber>
    </recommendedName>
    <alternativeName>
        <fullName evidence="11">6-hydroxymethyl-7,8-dihydropterin pyrophosphokinase</fullName>
    </alternativeName>
    <alternativeName>
        <fullName evidence="12">7,8-dihydro-6-hydroxymethylpterin-pyrophosphokinase</fullName>
    </alternativeName>
</protein>
<comment type="similarity">
    <text evidence="2">Belongs to the HPPK family.</text>
</comment>
<keyword evidence="9" id="KW-0289">Folate biosynthesis</keyword>
<evidence type="ECO:0000256" key="7">
    <source>
        <dbReference type="ARBA" id="ARBA00022777"/>
    </source>
</evidence>
<evidence type="ECO:0000256" key="2">
    <source>
        <dbReference type="ARBA" id="ARBA00005810"/>
    </source>
</evidence>
<evidence type="ECO:0000256" key="3">
    <source>
        <dbReference type="ARBA" id="ARBA00013253"/>
    </source>
</evidence>
<dbReference type="PATRIC" id="fig|926556.3.peg.2939"/>
<sequence length="158" mass="17881">MSQVVLLIGGNLGDREMLIHAAVEQLGRKFRLVKTSSLYETAAWGGKSSGDYLNQAVVVETDWEPEKVLDFTQAVEIDLGRKRKEKWGDRTMDIDIIYFGNRVIKTARLAVPHPHLPDRKFVLMPLVEIMPDFVHPILRKTNQALLDACTDIGKVIKL</sequence>
<evidence type="ECO:0000256" key="1">
    <source>
        <dbReference type="ARBA" id="ARBA00005051"/>
    </source>
</evidence>
<dbReference type="Gene3D" id="3.30.70.560">
    <property type="entry name" value="7,8-Dihydro-6-hydroxymethylpterin-pyrophosphokinase HPPK"/>
    <property type="match status" value="1"/>
</dbReference>
<dbReference type="CDD" id="cd00483">
    <property type="entry name" value="HPPK"/>
    <property type="match status" value="1"/>
</dbReference>
<dbReference type="Proteomes" id="UP000010796">
    <property type="component" value="Chromosome"/>
</dbReference>
<dbReference type="GO" id="GO:0046656">
    <property type="term" value="P:folic acid biosynthetic process"/>
    <property type="evidence" value="ECO:0007669"/>
    <property type="project" value="UniProtKB-KW"/>
</dbReference>
<keyword evidence="6" id="KW-0547">Nucleotide-binding</keyword>
<accession>L0G162</accession>
<feature type="domain" description="7,8-dihydro-6-hydroxymethylpterin-pyrophosphokinase" evidence="13">
    <location>
        <begin position="6"/>
        <end position="131"/>
    </location>
</feature>
<keyword evidence="7 14" id="KW-0418">Kinase</keyword>
<evidence type="ECO:0000256" key="8">
    <source>
        <dbReference type="ARBA" id="ARBA00022840"/>
    </source>
</evidence>
<dbReference type="EMBL" id="CP003346">
    <property type="protein sequence ID" value="AGA79023.1"/>
    <property type="molecule type" value="Genomic_DNA"/>
</dbReference>
<evidence type="ECO:0000256" key="11">
    <source>
        <dbReference type="ARBA" id="ARBA00029766"/>
    </source>
</evidence>
<dbReference type="Pfam" id="PF01288">
    <property type="entry name" value="HPPK"/>
    <property type="match status" value="1"/>
</dbReference>
<keyword evidence="8" id="KW-0067">ATP-binding</keyword>
<dbReference type="STRING" id="926556.Echvi_2784"/>
<evidence type="ECO:0000256" key="12">
    <source>
        <dbReference type="ARBA" id="ARBA00033413"/>
    </source>
</evidence>
<keyword evidence="15" id="KW-1185">Reference proteome</keyword>
<dbReference type="EC" id="2.7.6.3" evidence="3"/>
<dbReference type="eggNOG" id="COG0801">
    <property type="taxonomic scope" value="Bacteria"/>
</dbReference>
<dbReference type="InterPro" id="IPR000550">
    <property type="entry name" value="Hppk"/>
</dbReference>
<evidence type="ECO:0000313" key="15">
    <source>
        <dbReference type="Proteomes" id="UP000010796"/>
    </source>
</evidence>
<dbReference type="GO" id="GO:0046654">
    <property type="term" value="P:tetrahydrofolate biosynthetic process"/>
    <property type="evidence" value="ECO:0007669"/>
    <property type="project" value="UniProtKB-UniPathway"/>
</dbReference>
<proteinExistence type="inferred from homology"/>
<dbReference type="GO" id="GO:0003848">
    <property type="term" value="F:2-amino-4-hydroxy-6-hydroxymethyldihydropteridine diphosphokinase activity"/>
    <property type="evidence" value="ECO:0007669"/>
    <property type="project" value="UniProtKB-EC"/>
</dbReference>